<dbReference type="SMART" id="SM00344">
    <property type="entry name" value="HTH_ASNC"/>
    <property type="match status" value="1"/>
</dbReference>
<proteinExistence type="predicted"/>
<dbReference type="InterPro" id="IPR011991">
    <property type="entry name" value="ArsR-like_HTH"/>
</dbReference>
<evidence type="ECO:0000313" key="6">
    <source>
        <dbReference type="Proteomes" id="UP000231658"/>
    </source>
</evidence>
<sequence length="144" mass="16540">MDKIDRNILAYLERDADITNAALAEKVNLSPSSCLRRVQRLKKDGVIQKTVCIIDDRMLGRKLKAIVEVDLERHGTHAQGAFIEKVRQETAVAQAYAITGESDVLMIMNLEDMEEYQKICDRLFNHDKNVIRFRTSFAMEVIKE</sequence>
<dbReference type="RefSeq" id="WP_069185922.1">
    <property type="nucleotide sequence ID" value="NZ_FLYE01000001.1"/>
</dbReference>
<dbReference type="PANTHER" id="PTHR30154:SF34">
    <property type="entry name" value="TRANSCRIPTIONAL REGULATOR AZLB"/>
    <property type="match status" value="1"/>
</dbReference>
<dbReference type="SUPFAM" id="SSF54909">
    <property type="entry name" value="Dimeric alpha+beta barrel"/>
    <property type="match status" value="1"/>
</dbReference>
<reference evidence="5 6" key="1">
    <citation type="submission" date="2016-07" db="EMBL/GenBank/DDBJ databases">
        <authorList>
            <person name="Lefevre C.T."/>
        </authorList>
    </citation>
    <scope>NUCLEOTIDE SEQUENCE [LARGE SCALE GENOMIC DNA]</scope>
    <source>
        <strain evidence="5">PR1</strain>
    </source>
</reference>
<dbReference type="GO" id="GO:0043200">
    <property type="term" value="P:response to amino acid"/>
    <property type="evidence" value="ECO:0007669"/>
    <property type="project" value="TreeGrafter"/>
</dbReference>
<dbReference type="Pfam" id="PF13412">
    <property type="entry name" value="HTH_24"/>
    <property type="match status" value="1"/>
</dbReference>
<keyword evidence="6" id="KW-1185">Reference proteome</keyword>
<dbReference type="AlphaFoldDB" id="A0A1C3RDC3"/>
<keyword evidence="2" id="KW-0238">DNA-binding</keyword>
<dbReference type="InterPro" id="IPR011008">
    <property type="entry name" value="Dimeric_a/b-barrel"/>
</dbReference>
<dbReference type="SUPFAM" id="SSF46785">
    <property type="entry name" value="Winged helix' DNA-binding domain"/>
    <property type="match status" value="1"/>
</dbReference>
<evidence type="ECO:0000256" key="1">
    <source>
        <dbReference type="ARBA" id="ARBA00023015"/>
    </source>
</evidence>
<name>A0A1C3RDC3_9PROT</name>
<dbReference type="GO" id="GO:0005829">
    <property type="term" value="C:cytosol"/>
    <property type="evidence" value="ECO:0007669"/>
    <property type="project" value="TreeGrafter"/>
</dbReference>
<keyword evidence="3" id="KW-0804">Transcription</keyword>
<dbReference type="PRINTS" id="PR00033">
    <property type="entry name" value="HTHASNC"/>
</dbReference>
<dbReference type="InterPro" id="IPR036390">
    <property type="entry name" value="WH_DNA-bd_sf"/>
</dbReference>
<dbReference type="Proteomes" id="UP000231658">
    <property type="component" value="Unassembled WGS sequence"/>
</dbReference>
<dbReference type="Pfam" id="PF01037">
    <property type="entry name" value="AsnC_trans_reg"/>
    <property type="match status" value="1"/>
</dbReference>
<accession>A0A1C3RDC3</accession>
<dbReference type="Gene3D" id="3.30.70.920">
    <property type="match status" value="1"/>
</dbReference>
<dbReference type="InterPro" id="IPR019887">
    <property type="entry name" value="Tscrpt_reg_AsnC/Lrp_C"/>
</dbReference>
<dbReference type="InterPro" id="IPR019885">
    <property type="entry name" value="Tscrpt_reg_HTH_AsnC-type_CS"/>
</dbReference>
<gene>
    <name evidence="5" type="ORF">MTBPR1_10478</name>
</gene>
<dbReference type="GO" id="GO:0006355">
    <property type="term" value="P:regulation of DNA-templated transcription"/>
    <property type="evidence" value="ECO:0007669"/>
    <property type="project" value="UniProtKB-ARBA"/>
</dbReference>
<dbReference type="InterPro" id="IPR000485">
    <property type="entry name" value="AsnC-type_HTH_dom"/>
</dbReference>
<organism evidence="5 6">
    <name type="scientific">Candidatus Terasakiella magnetica</name>
    <dbReference type="NCBI Taxonomy" id="1867952"/>
    <lineage>
        <taxon>Bacteria</taxon>
        <taxon>Pseudomonadati</taxon>
        <taxon>Pseudomonadota</taxon>
        <taxon>Alphaproteobacteria</taxon>
        <taxon>Rhodospirillales</taxon>
        <taxon>Terasakiellaceae</taxon>
        <taxon>Terasakiella</taxon>
    </lineage>
</organism>
<feature type="domain" description="HTH asnC-type" evidence="4">
    <location>
        <begin position="1"/>
        <end position="62"/>
    </location>
</feature>
<dbReference type="PROSITE" id="PS00519">
    <property type="entry name" value="HTH_ASNC_1"/>
    <property type="match status" value="1"/>
</dbReference>
<dbReference type="PANTHER" id="PTHR30154">
    <property type="entry name" value="LEUCINE-RESPONSIVE REGULATORY PROTEIN"/>
    <property type="match status" value="1"/>
</dbReference>
<dbReference type="EMBL" id="FLYE01000001">
    <property type="protein sequence ID" value="SCA55231.1"/>
    <property type="molecule type" value="Genomic_DNA"/>
</dbReference>
<evidence type="ECO:0000259" key="4">
    <source>
        <dbReference type="PROSITE" id="PS50956"/>
    </source>
</evidence>
<dbReference type="InterPro" id="IPR019888">
    <property type="entry name" value="Tscrpt_reg_AsnC-like"/>
</dbReference>
<protein>
    <submittedName>
        <fullName evidence="5">Transcriptional regulator</fullName>
    </submittedName>
</protein>
<dbReference type="InterPro" id="IPR036388">
    <property type="entry name" value="WH-like_DNA-bd_sf"/>
</dbReference>
<evidence type="ECO:0000256" key="3">
    <source>
        <dbReference type="ARBA" id="ARBA00023163"/>
    </source>
</evidence>
<dbReference type="STRING" id="1867952.MTBPR1_10478"/>
<evidence type="ECO:0000313" key="5">
    <source>
        <dbReference type="EMBL" id="SCA55231.1"/>
    </source>
</evidence>
<dbReference type="OrthoDB" id="7856348at2"/>
<dbReference type="CDD" id="cd00090">
    <property type="entry name" value="HTH_ARSR"/>
    <property type="match status" value="1"/>
</dbReference>
<evidence type="ECO:0000256" key="2">
    <source>
        <dbReference type="ARBA" id="ARBA00023125"/>
    </source>
</evidence>
<dbReference type="Gene3D" id="1.10.10.10">
    <property type="entry name" value="Winged helix-like DNA-binding domain superfamily/Winged helix DNA-binding domain"/>
    <property type="match status" value="1"/>
</dbReference>
<dbReference type="PROSITE" id="PS50956">
    <property type="entry name" value="HTH_ASNC_2"/>
    <property type="match status" value="1"/>
</dbReference>
<keyword evidence="1" id="KW-0805">Transcription regulation</keyword>
<dbReference type="GO" id="GO:0043565">
    <property type="term" value="F:sequence-specific DNA binding"/>
    <property type="evidence" value="ECO:0007669"/>
    <property type="project" value="InterPro"/>
</dbReference>